<organism evidence="4 5">
    <name type="scientific">Candidatus Electrothrix aarhusensis</name>
    <dbReference type="NCBI Taxonomy" id="1859131"/>
    <lineage>
        <taxon>Bacteria</taxon>
        <taxon>Pseudomonadati</taxon>
        <taxon>Thermodesulfobacteriota</taxon>
        <taxon>Desulfobulbia</taxon>
        <taxon>Desulfobulbales</taxon>
        <taxon>Desulfobulbaceae</taxon>
        <taxon>Candidatus Electrothrix</taxon>
    </lineage>
</organism>
<feature type="domain" description="Polysaccharide export protein N-terminal" evidence="2">
    <location>
        <begin position="152"/>
        <end position="208"/>
    </location>
</feature>
<dbReference type="InterPro" id="IPR003715">
    <property type="entry name" value="Poly_export_N"/>
</dbReference>
<proteinExistence type="predicted"/>
<evidence type="ECO:0000256" key="1">
    <source>
        <dbReference type="ARBA" id="ARBA00022729"/>
    </source>
</evidence>
<keyword evidence="1" id="KW-0732">Signal</keyword>
<name>A0A3S3QE51_9BACT</name>
<evidence type="ECO:0000259" key="2">
    <source>
        <dbReference type="Pfam" id="PF02563"/>
    </source>
</evidence>
<evidence type="ECO:0000313" key="5">
    <source>
        <dbReference type="Proteomes" id="UP000287853"/>
    </source>
</evidence>
<evidence type="ECO:0000313" key="4">
    <source>
        <dbReference type="EMBL" id="RWX45108.1"/>
    </source>
</evidence>
<evidence type="ECO:0000259" key="3">
    <source>
        <dbReference type="Pfam" id="PF10531"/>
    </source>
</evidence>
<gene>
    <name evidence="4" type="ORF">H206_01038</name>
</gene>
<dbReference type="EMBL" id="MTKO01000082">
    <property type="protein sequence ID" value="RWX45108.1"/>
    <property type="molecule type" value="Genomic_DNA"/>
</dbReference>
<keyword evidence="5" id="KW-1185">Reference proteome</keyword>
<dbReference type="InterPro" id="IPR019554">
    <property type="entry name" value="Soluble_ligand-bd"/>
</dbReference>
<sequence length="327" mass="36134">MKFVLLKQFMLLCLLLIITGCANEEIQLPIKTITSEPIIPANYLIGPSDKLEVLYYMEFGLSSTDYIIDIEDVLLVDFYYYPKISRSVTVRPDGFITLPKVGDIKAVGEEPAKLAKKISKLFSAHLAKPTVTVTLTEFNAKIKELKKTIYTTGGGQAKQIVVRPDGRISLPYLKEDSMAAGKTTVELGRELSSQYGEHIRNISITVSLMKAESFQVCIMGDVKTTGYYPLFGPTTLLQLIARAGGFTKEANIRQVVVISRGKGGKPEAAVADVEGMLKRGEPEPMIQQYDVIYVPRTSLADAAFTADAIWKFIPVRFSSNIYSPLSD</sequence>
<dbReference type="AlphaFoldDB" id="A0A3S3QE51"/>
<dbReference type="Proteomes" id="UP000287853">
    <property type="component" value="Unassembled WGS sequence"/>
</dbReference>
<protein>
    <submittedName>
        <fullName evidence="4">Polysaccharide export outer membrane protein</fullName>
    </submittedName>
</protein>
<dbReference type="Gene3D" id="3.10.560.10">
    <property type="entry name" value="Outer membrane lipoprotein wza domain like"/>
    <property type="match status" value="1"/>
</dbReference>
<feature type="domain" description="Soluble ligand binding" evidence="3">
    <location>
        <begin position="216"/>
        <end position="266"/>
    </location>
</feature>
<dbReference type="PROSITE" id="PS51257">
    <property type="entry name" value="PROKAR_LIPOPROTEIN"/>
    <property type="match status" value="1"/>
</dbReference>
<accession>A0A3S3QE51</accession>
<comment type="caution">
    <text evidence="4">The sequence shown here is derived from an EMBL/GenBank/DDBJ whole genome shotgun (WGS) entry which is preliminary data.</text>
</comment>
<dbReference type="Pfam" id="PF02563">
    <property type="entry name" value="Poly_export"/>
    <property type="match status" value="2"/>
</dbReference>
<dbReference type="Pfam" id="PF10531">
    <property type="entry name" value="SLBB"/>
    <property type="match status" value="1"/>
</dbReference>
<feature type="domain" description="Polysaccharide export protein N-terminal" evidence="2">
    <location>
        <begin position="63"/>
        <end position="135"/>
    </location>
</feature>
<dbReference type="InterPro" id="IPR049712">
    <property type="entry name" value="Poly_export"/>
</dbReference>
<reference evidence="4 5" key="1">
    <citation type="submission" date="2017-01" db="EMBL/GenBank/DDBJ databases">
        <title>The cable genome- insights into the physiology and evolution of filamentous bacteria capable of sulfide oxidation via long distance electron transfer.</title>
        <authorList>
            <person name="Schreiber L."/>
            <person name="Bjerg J.T."/>
            <person name="Boggild A."/>
            <person name="Van De Vossenberg J."/>
            <person name="Meysman F."/>
            <person name="Nielsen L.P."/>
            <person name="Schramm A."/>
            <person name="Kjeldsen K.U."/>
        </authorList>
    </citation>
    <scope>NUCLEOTIDE SEQUENCE [LARGE SCALE GENOMIC DNA]</scope>
    <source>
        <strain evidence="4">MCF</strain>
    </source>
</reference>
<dbReference type="PANTHER" id="PTHR33619">
    <property type="entry name" value="POLYSACCHARIDE EXPORT PROTEIN GFCE-RELATED"/>
    <property type="match status" value="1"/>
</dbReference>
<dbReference type="GO" id="GO:0015159">
    <property type="term" value="F:polysaccharide transmembrane transporter activity"/>
    <property type="evidence" value="ECO:0007669"/>
    <property type="project" value="InterPro"/>
</dbReference>
<dbReference type="Gene3D" id="3.30.1950.10">
    <property type="entry name" value="wza like domain"/>
    <property type="match status" value="2"/>
</dbReference>
<dbReference type="PANTHER" id="PTHR33619:SF3">
    <property type="entry name" value="POLYSACCHARIDE EXPORT PROTEIN GFCE-RELATED"/>
    <property type="match status" value="1"/>
</dbReference>